<sequence>MSLSEFSTKHNICTNNIKWDIPLKAIRIIYVVIAALVALSSAFAIWIYYIKEGKDLLNFTISIVGFCIAVLALFIAVRTYTSIDSVNNISKMDGNILDNENYVISVPELVIKFQCDDEKTLEKELFKSIELKLKRESGTAVLFADTLQYMIDLIVFFPAVFNASDIDKGAYRKRMDCILAEVERRSSILHSISKGNSIQITETIKLFKAVISYQSFVSDNKFNVHADLLHVRGPILRNPVTKTIYHNYLGLFYNKKGMFLIGESLGLNGINLLSIDGMKLVSEKINLMSPSSKEDAIMYLKSACEQFERALVSCEDDIMWPGFINYNKARTMLFLCLLTSEENDWLGVMNSSIESRSRLNRMIDEVLTVNNAGQYQVTNTHLRQFFIYQEELARMVKLNILLGIESSTSDVWSSMTYRGSNLQGKKKEELERLFQSIDGFYVVSNYQNDLVFHLIND</sequence>
<dbReference type="EMBL" id="CP044399">
    <property type="protein sequence ID" value="QFI38334.1"/>
    <property type="molecule type" value="Genomic_DNA"/>
</dbReference>
<keyword evidence="1" id="KW-0812">Transmembrane</keyword>
<feature type="transmembrane region" description="Helical" evidence="1">
    <location>
        <begin position="28"/>
        <end position="49"/>
    </location>
</feature>
<gene>
    <name evidence="2" type="ORF">FR932_10980</name>
</gene>
<organism evidence="2 3">
    <name type="scientific">Moritella marina ATCC 15381</name>
    <dbReference type="NCBI Taxonomy" id="1202962"/>
    <lineage>
        <taxon>Bacteria</taxon>
        <taxon>Pseudomonadati</taxon>
        <taxon>Pseudomonadota</taxon>
        <taxon>Gammaproteobacteria</taxon>
        <taxon>Alteromonadales</taxon>
        <taxon>Moritellaceae</taxon>
        <taxon>Moritella</taxon>
    </lineage>
</organism>
<reference evidence="2 3" key="1">
    <citation type="submission" date="2019-09" db="EMBL/GenBank/DDBJ databases">
        <title>Hybrid Assembly of the complete Genome of the Deep-Sea Bacterium Moritella marina from long Nanopore and Illumina reads.</title>
        <authorList>
            <person name="Magin S."/>
            <person name="Georgoulis A."/>
            <person name="Papadimitriou K."/>
            <person name="Iliakis G."/>
            <person name="Vorgias C.E."/>
        </authorList>
    </citation>
    <scope>NUCLEOTIDE SEQUENCE [LARGE SCALE GENOMIC DNA]</scope>
    <source>
        <strain evidence="2 3">MP-1</strain>
    </source>
</reference>
<keyword evidence="1" id="KW-0472">Membrane</keyword>
<name>A0A5J6WLJ4_MORMI</name>
<dbReference type="Proteomes" id="UP000327424">
    <property type="component" value="Chromosome"/>
</dbReference>
<evidence type="ECO:0000313" key="3">
    <source>
        <dbReference type="Proteomes" id="UP000327424"/>
    </source>
</evidence>
<evidence type="ECO:0000256" key="1">
    <source>
        <dbReference type="SAM" id="Phobius"/>
    </source>
</evidence>
<evidence type="ECO:0000313" key="2">
    <source>
        <dbReference type="EMBL" id="QFI38334.1"/>
    </source>
</evidence>
<proteinExistence type="predicted"/>
<keyword evidence="1" id="KW-1133">Transmembrane helix</keyword>
<accession>A0A5J6WLJ4</accession>
<dbReference type="KEGG" id="mmaa:FR932_10980"/>
<dbReference type="AlphaFoldDB" id="A0A5J6WLJ4"/>
<feature type="transmembrane region" description="Helical" evidence="1">
    <location>
        <begin position="56"/>
        <end position="77"/>
    </location>
</feature>
<protein>
    <submittedName>
        <fullName evidence="2">Uncharacterized protein</fullName>
    </submittedName>
</protein>
<dbReference type="OrthoDB" id="6398431at2"/>
<keyword evidence="3" id="KW-1185">Reference proteome</keyword>